<dbReference type="PANTHER" id="PTHR42792">
    <property type="entry name" value="FLAGELLIN"/>
    <property type="match status" value="1"/>
</dbReference>
<keyword evidence="4" id="KW-0975">Bacterial flagellum</keyword>
<reference evidence="6 7" key="1">
    <citation type="submission" date="2024-09" db="EMBL/GenBank/DDBJ databases">
        <title>Draft genome sequence of Candidatus Magnetaquicoccaceae bacterium FCR-1.</title>
        <authorList>
            <person name="Shimoshige H."/>
            <person name="Shimamura S."/>
            <person name="Taoka A."/>
            <person name="Kobayashi H."/>
            <person name="Maekawa T."/>
        </authorList>
    </citation>
    <scope>NUCLEOTIDE SEQUENCE [LARGE SCALE GENOMIC DNA]</scope>
    <source>
        <strain evidence="6 7">FCR-1</strain>
    </source>
</reference>
<gene>
    <name evidence="6" type="ORF">SIID45300_00262</name>
</gene>
<comment type="subcellular location">
    <subcellularLocation>
        <location evidence="1">Bacterial flagellum</location>
    </subcellularLocation>
    <subcellularLocation>
        <location evidence="2">Secreted</location>
    </subcellularLocation>
</comment>
<keyword evidence="7" id="KW-1185">Reference proteome</keyword>
<dbReference type="Pfam" id="PF00669">
    <property type="entry name" value="Flagellin_N"/>
    <property type="match status" value="1"/>
</dbReference>
<dbReference type="InterPro" id="IPR001492">
    <property type="entry name" value="Flagellin"/>
</dbReference>
<name>A0ABQ0C4Z3_9PROT</name>
<organism evidence="6 7">
    <name type="scientific">Candidatus Magnetaquiglobus chichijimensis</name>
    <dbReference type="NCBI Taxonomy" id="3141448"/>
    <lineage>
        <taxon>Bacteria</taxon>
        <taxon>Pseudomonadati</taxon>
        <taxon>Pseudomonadota</taxon>
        <taxon>Magnetococcia</taxon>
        <taxon>Magnetococcales</taxon>
        <taxon>Candidatus Magnetaquicoccaceae</taxon>
        <taxon>Candidatus Magnetaquiglobus</taxon>
    </lineage>
</organism>
<comment type="caution">
    <text evidence="6">The sequence shown here is derived from an EMBL/GenBank/DDBJ whole genome shotgun (WGS) entry which is preliminary data.</text>
</comment>
<sequence length="397" mass="42474">MMRVTNNLLFKTGASALQGQQQEMLKVQEQSNGYKTNRPSDDPTGVYRHMIFSSDLSGVESLKKTTMSAAERLTLADSHMSQIHDALVDAQDMVLQMGESMLDGSPTILKAAAEKPLAWYQEMISGINTELDEVPIFGGGKTQKPFDSKNLTATAVQVKRKDATTLTSAGTGFSGSVTAGQVPSDVPMSVKITYVAASNQYQANVNGTDVTTAPVSLDADGQLDLGGGVKFTVTGQPQIGDVYYFEVVPQYQGGSEDRPIRVQSGSTLQGNVTGSELLEGTGGYSRGVNILGAMAALRGALLRADTKEVALQLNRVQEARAQVSDLQGVTGIRTTQVQSVTTTLESDESSLTKLRADNVEADLFKVLSDLEQASQALQVMTASQRQVMNTSLIDFIR</sequence>
<evidence type="ECO:0000256" key="4">
    <source>
        <dbReference type="ARBA" id="ARBA00023143"/>
    </source>
</evidence>
<comment type="similarity">
    <text evidence="3">Belongs to the bacterial flagellin family.</text>
</comment>
<dbReference type="RefSeq" id="WP_420903674.1">
    <property type="nucleotide sequence ID" value="NZ_BAAFGK010000001.1"/>
</dbReference>
<dbReference type="Gene3D" id="1.20.1330.10">
    <property type="entry name" value="f41 fragment of flagellin, N-terminal domain"/>
    <property type="match status" value="1"/>
</dbReference>
<dbReference type="SUPFAM" id="SSF64518">
    <property type="entry name" value="Phase 1 flagellin"/>
    <property type="match status" value="1"/>
</dbReference>
<evidence type="ECO:0000256" key="3">
    <source>
        <dbReference type="ARBA" id="ARBA00005709"/>
    </source>
</evidence>
<evidence type="ECO:0000256" key="2">
    <source>
        <dbReference type="ARBA" id="ARBA00004613"/>
    </source>
</evidence>
<proteinExistence type="inferred from homology"/>
<dbReference type="EMBL" id="BAAFGK010000001">
    <property type="protein sequence ID" value="GAB0055963.1"/>
    <property type="molecule type" value="Genomic_DNA"/>
</dbReference>
<protein>
    <recommendedName>
        <fullName evidence="5">Flagellin N-terminal domain-containing protein</fullName>
    </recommendedName>
</protein>
<feature type="domain" description="Flagellin N-terminal" evidence="5">
    <location>
        <begin position="15"/>
        <end position="102"/>
    </location>
</feature>
<evidence type="ECO:0000256" key="1">
    <source>
        <dbReference type="ARBA" id="ARBA00004365"/>
    </source>
</evidence>
<dbReference type="InterPro" id="IPR001029">
    <property type="entry name" value="Flagellin_N"/>
</dbReference>
<accession>A0ABQ0C4Z3</accession>
<evidence type="ECO:0000259" key="5">
    <source>
        <dbReference type="Pfam" id="PF00669"/>
    </source>
</evidence>
<evidence type="ECO:0000313" key="7">
    <source>
        <dbReference type="Proteomes" id="UP001628193"/>
    </source>
</evidence>
<evidence type="ECO:0000313" key="6">
    <source>
        <dbReference type="EMBL" id="GAB0055963.1"/>
    </source>
</evidence>
<dbReference type="Proteomes" id="UP001628193">
    <property type="component" value="Unassembled WGS sequence"/>
</dbReference>
<dbReference type="PANTHER" id="PTHR42792:SF1">
    <property type="entry name" value="FLAGELLAR HOOK-ASSOCIATED PROTEIN 3"/>
    <property type="match status" value="1"/>
</dbReference>